<sequence length="426" mass="50568">MIVNDKSNVPHIVNKSDDLLFIYECYHCMLGMKRNEELANINWFHSSNLSLSILQIHMTDLLISMEKSKYEQAKSLLDTLIMISEKESDKRAELINSGIISLINNNYYQARNYFYKCLLKNPKDIFSFYICHMIEFNNGMTETMLETLNLVNKHWDINDEFYSYFQGIKAFILNENKYYDESYESASSSLKINNLDIYAIHAICHYFYDKKRFNEGKYWMDTLKDIWQDNYGMRIHLFWHYAMFLMEMNEIDQVVNIYHQIRHKNDSNGLEDLDATSLLFKLKFIYGKNDQHIQRHSDLLFESWNNKEELGFYFFNDFHAALAFGINKKFDMIDYLIEKTENSNPIGYYNTKRNLLEVIKNYSQENYDKVVLILNGPINYQFMGGSRIQRSIINEILSDSKSKPGLAESNENKIPNNLIMPETYTE</sequence>
<dbReference type="SUPFAM" id="SSF48452">
    <property type="entry name" value="TPR-like"/>
    <property type="match status" value="1"/>
</dbReference>
<evidence type="ECO:0000256" key="4">
    <source>
        <dbReference type="ARBA" id="ARBA00022803"/>
    </source>
</evidence>
<evidence type="ECO:0000313" key="7">
    <source>
        <dbReference type="Proteomes" id="UP000256294"/>
    </source>
</evidence>
<dbReference type="PANTHER" id="PTHR16263">
    <property type="entry name" value="TETRATRICOPEPTIDE REPEAT PROTEIN 38"/>
    <property type="match status" value="1"/>
</dbReference>
<gene>
    <name evidence="6" type="ORF">BDD26_0340</name>
</gene>
<evidence type="ECO:0000256" key="3">
    <source>
        <dbReference type="ARBA" id="ARBA00022737"/>
    </source>
</evidence>
<proteinExistence type="inferred from homology"/>
<dbReference type="InterPro" id="IPR033891">
    <property type="entry name" value="TTC38"/>
</dbReference>
<dbReference type="EMBL" id="QTUB01000001">
    <property type="protein sequence ID" value="REF25803.1"/>
    <property type="molecule type" value="Genomic_DNA"/>
</dbReference>
<keyword evidence="4" id="KW-0802">TPR repeat</keyword>
<comment type="caution">
    <text evidence="6">The sequence shown here is derived from an EMBL/GenBank/DDBJ whole genome shotgun (WGS) entry which is preliminary data.</text>
</comment>
<evidence type="ECO:0000256" key="1">
    <source>
        <dbReference type="ARBA" id="ARBA00005857"/>
    </source>
</evidence>
<evidence type="ECO:0000256" key="2">
    <source>
        <dbReference type="ARBA" id="ARBA00019992"/>
    </source>
</evidence>
<dbReference type="PANTHER" id="PTHR16263:SF4">
    <property type="entry name" value="TETRATRICOPEPTIDE REPEAT PROTEIN 38"/>
    <property type="match status" value="1"/>
</dbReference>
<protein>
    <recommendedName>
        <fullName evidence="2">Tetratricopeptide repeat protein 38</fullName>
    </recommendedName>
</protein>
<dbReference type="InterPro" id="IPR011990">
    <property type="entry name" value="TPR-like_helical_dom_sf"/>
</dbReference>
<accession>A0A3D9UBT9</accession>
<reference evidence="6 7" key="1">
    <citation type="submission" date="2018-08" db="EMBL/GenBank/DDBJ databases">
        <title>Genomic Encyclopedia of Archaeal and Bacterial Type Strains, Phase II (KMG-II): from individual species to whole genera.</title>
        <authorList>
            <person name="Goeker M."/>
        </authorList>
    </citation>
    <scope>NUCLEOTIDE SEQUENCE [LARGE SCALE GENOMIC DNA]</scope>
    <source>
        <strain evidence="6 7">DSM 17905</strain>
    </source>
</reference>
<organism evidence="6 7">
    <name type="scientific">Xenorhabdus cabanillasii</name>
    <dbReference type="NCBI Taxonomy" id="351673"/>
    <lineage>
        <taxon>Bacteria</taxon>
        <taxon>Pseudomonadati</taxon>
        <taxon>Pseudomonadota</taxon>
        <taxon>Gammaproteobacteria</taxon>
        <taxon>Enterobacterales</taxon>
        <taxon>Morganellaceae</taxon>
        <taxon>Xenorhabdus</taxon>
    </lineage>
</organism>
<feature type="region of interest" description="Disordered" evidence="5">
    <location>
        <begin position="401"/>
        <end position="426"/>
    </location>
</feature>
<keyword evidence="7" id="KW-1185">Reference proteome</keyword>
<keyword evidence="3" id="KW-0677">Repeat</keyword>
<dbReference type="Proteomes" id="UP000256294">
    <property type="component" value="Unassembled WGS sequence"/>
</dbReference>
<dbReference type="RefSeq" id="WP_244922628.1">
    <property type="nucleotide sequence ID" value="NZ_QTUB01000001.1"/>
</dbReference>
<dbReference type="AlphaFoldDB" id="A0A3D9UBT9"/>
<dbReference type="Gene3D" id="1.25.40.10">
    <property type="entry name" value="Tetratricopeptide repeat domain"/>
    <property type="match status" value="1"/>
</dbReference>
<comment type="similarity">
    <text evidence="1">Belongs to the TTC38 family.</text>
</comment>
<evidence type="ECO:0000313" key="6">
    <source>
        <dbReference type="EMBL" id="REF25803.1"/>
    </source>
</evidence>
<name>A0A3D9UBT9_9GAMM</name>
<evidence type="ECO:0000256" key="5">
    <source>
        <dbReference type="SAM" id="MobiDB-lite"/>
    </source>
</evidence>